<keyword evidence="8" id="KW-1185">Reference proteome</keyword>
<name>A0ABT8YNE5_9HYPH</name>
<dbReference type="InterPro" id="IPR050109">
    <property type="entry name" value="HTH-type_TetR-like_transc_reg"/>
</dbReference>
<evidence type="ECO:0000256" key="1">
    <source>
        <dbReference type="ARBA" id="ARBA00023015"/>
    </source>
</evidence>
<evidence type="ECO:0000259" key="6">
    <source>
        <dbReference type="PROSITE" id="PS50977"/>
    </source>
</evidence>
<feature type="DNA-binding region" description="H-T-H motif" evidence="4">
    <location>
        <begin position="42"/>
        <end position="61"/>
    </location>
</feature>
<dbReference type="Pfam" id="PF17928">
    <property type="entry name" value="TetR_C_22"/>
    <property type="match status" value="1"/>
</dbReference>
<dbReference type="InterPro" id="IPR001647">
    <property type="entry name" value="HTH_TetR"/>
</dbReference>
<evidence type="ECO:0000256" key="2">
    <source>
        <dbReference type="ARBA" id="ARBA00023125"/>
    </source>
</evidence>
<dbReference type="PANTHER" id="PTHR30055:SF234">
    <property type="entry name" value="HTH-TYPE TRANSCRIPTIONAL REGULATOR BETI"/>
    <property type="match status" value="1"/>
</dbReference>
<sequence>MAEAADHQLRRPPKQERSRERVDEILAATKKLIGEKGIDAVKMREIAALAGGPISSVYQYFPNKSAIIALLFSRWANELTEMLGKRLEDVHSADDLNRVANDLLDYYHIRIRSDRSILDLLVAVQADKALKNVDIAETRIQARMFCERGKGFVRPDMMDEFERVTFLMLQLAFGAIRLALIVPEDEADGILNAYRTMIAAQLVAFSTPESRST</sequence>
<proteinExistence type="predicted"/>
<reference evidence="7" key="1">
    <citation type="journal article" date="2015" name="Int. J. Syst. Evol. Microbiol.">
        <title>Rhizobium alvei sp. nov., isolated from a freshwater river.</title>
        <authorList>
            <person name="Sheu S.Y."/>
            <person name="Huang H.W."/>
            <person name="Young C.C."/>
            <person name="Chen W.M."/>
        </authorList>
    </citation>
    <scope>NUCLEOTIDE SEQUENCE</scope>
    <source>
        <strain evidence="7">TNR-22</strain>
    </source>
</reference>
<evidence type="ECO:0000256" key="5">
    <source>
        <dbReference type="SAM" id="MobiDB-lite"/>
    </source>
</evidence>
<dbReference type="PANTHER" id="PTHR30055">
    <property type="entry name" value="HTH-TYPE TRANSCRIPTIONAL REGULATOR RUTR"/>
    <property type="match status" value="1"/>
</dbReference>
<evidence type="ECO:0000256" key="3">
    <source>
        <dbReference type="ARBA" id="ARBA00023163"/>
    </source>
</evidence>
<dbReference type="Gene3D" id="1.10.357.10">
    <property type="entry name" value="Tetracycline Repressor, domain 2"/>
    <property type="match status" value="1"/>
</dbReference>
<reference evidence="7" key="2">
    <citation type="submission" date="2023-07" db="EMBL/GenBank/DDBJ databases">
        <authorList>
            <person name="Shen H."/>
        </authorList>
    </citation>
    <scope>NUCLEOTIDE SEQUENCE</scope>
    <source>
        <strain evidence="7">TNR-22</strain>
    </source>
</reference>
<dbReference type="PRINTS" id="PR00455">
    <property type="entry name" value="HTHTETR"/>
</dbReference>
<evidence type="ECO:0000313" key="7">
    <source>
        <dbReference type="EMBL" id="MDO6965162.1"/>
    </source>
</evidence>
<dbReference type="InterPro" id="IPR009057">
    <property type="entry name" value="Homeodomain-like_sf"/>
</dbReference>
<feature type="domain" description="HTH tetR-type" evidence="6">
    <location>
        <begin position="19"/>
        <end position="79"/>
    </location>
</feature>
<evidence type="ECO:0000313" key="8">
    <source>
        <dbReference type="Proteomes" id="UP001174932"/>
    </source>
</evidence>
<dbReference type="PROSITE" id="PS50977">
    <property type="entry name" value="HTH_TETR_2"/>
    <property type="match status" value="1"/>
</dbReference>
<dbReference type="Pfam" id="PF00440">
    <property type="entry name" value="TetR_N"/>
    <property type="match status" value="1"/>
</dbReference>
<gene>
    <name evidence="7" type="ORF">Q4481_14435</name>
</gene>
<feature type="region of interest" description="Disordered" evidence="5">
    <location>
        <begin position="1"/>
        <end position="20"/>
    </location>
</feature>
<comment type="caution">
    <text evidence="7">The sequence shown here is derived from an EMBL/GenBank/DDBJ whole genome shotgun (WGS) entry which is preliminary data.</text>
</comment>
<dbReference type="EMBL" id="JAUOZU010000009">
    <property type="protein sequence ID" value="MDO6965162.1"/>
    <property type="molecule type" value="Genomic_DNA"/>
</dbReference>
<protein>
    <submittedName>
        <fullName evidence="7">TetR/AcrR family transcriptional regulator</fullName>
    </submittedName>
</protein>
<keyword evidence="2 4" id="KW-0238">DNA-binding</keyword>
<dbReference type="RefSeq" id="WP_304377093.1">
    <property type="nucleotide sequence ID" value="NZ_JAUOZU010000009.1"/>
</dbReference>
<evidence type="ECO:0000256" key="4">
    <source>
        <dbReference type="PROSITE-ProRule" id="PRU00335"/>
    </source>
</evidence>
<keyword evidence="3" id="KW-0804">Transcription</keyword>
<dbReference type="Proteomes" id="UP001174932">
    <property type="component" value="Unassembled WGS sequence"/>
</dbReference>
<dbReference type="SUPFAM" id="SSF46689">
    <property type="entry name" value="Homeodomain-like"/>
    <property type="match status" value="1"/>
</dbReference>
<organism evidence="7 8">
    <name type="scientific">Rhizobium alvei</name>
    <dbReference type="NCBI Taxonomy" id="1132659"/>
    <lineage>
        <taxon>Bacteria</taxon>
        <taxon>Pseudomonadati</taxon>
        <taxon>Pseudomonadota</taxon>
        <taxon>Alphaproteobacteria</taxon>
        <taxon>Hyphomicrobiales</taxon>
        <taxon>Rhizobiaceae</taxon>
        <taxon>Rhizobium/Agrobacterium group</taxon>
        <taxon>Rhizobium</taxon>
    </lineage>
</organism>
<accession>A0ABT8YNE5</accession>
<dbReference type="InterPro" id="IPR041674">
    <property type="entry name" value="TetR_C_22"/>
</dbReference>
<keyword evidence="1" id="KW-0805">Transcription regulation</keyword>